<feature type="chain" id="PRO_5010278963" evidence="1">
    <location>
        <begin position="23"/>
        <end position="151"/>
    </location>
</feature>
<gene>
    <name evidence="3" type="primary">MGN6.6</name>
    <name evidence="3" type="synonym">MGN6_6</name>
    <name evidence="2 3" type="ordered locus">At5g53710</name>
</gene>
<reference evidence="4" key="2">
    <citation type="journal article" date="2017" name="Plant J.">
        <title>Araport11: a complete reannotation of the Arabidopsis thaliana reference genome.</title>
        <authorList>
            <person name="Cheng C.Y."/>
            <person name="Krishnakumar V."/>
            <person name="Chan A.P."/>
            <person name="Thibaud-Nissen F."/>
            <person name="Schobel S."/>
            <person name="Town C.D."/>
        </authorList>
    </citation>
    <scope>GENOME REANNOTATION</scope>
    <source>
        <strain evidence="4">cv. Columbia</strain>
    </source>
</reference>
<keyword evidence="1" id="KW-0732">Signal</keyword>
<dbReference type="OMA" id="HESPEFY"/>
<dbReference type="AlphaFoldDB" id="A0A1P8BBX7"/>
<name>A0A1P8BBX7_ARATH</name>
<dbReference type="InParanoid" id="A0A1P8BBX7"/>
<evidence type="ECO:0000313" key="3">
    <source>
        <dbReference type="EMBL" id="ANM69080.1"/>
    </source>
</evidence>
<dbReference type="eggNOG" id="ENOG502R1R0">
    <property type="taxonomic scope" value="Eukaryota"/>
</dbReference>
<dbReference type="OrthoDB" id="1908589at2759"/>
<dbReference type="RefSeq" id="NP_001330783.1">
    <property type="nucleotide sequence ID" value="NM_001345067.1"/>
</dbReference>
<evidence type="ECO:0000313" key="4">
    <source>
        <dbReference type="Proteomes" id="UP000006548"/>
    </source>
</evidence>
<dbReference type="GeneID" id="835452"/>
<feature type="signal peptide" evidence="1">
    <location>
        <begin position="1"/>
        <end position="22"/>
    </location>
</feature>
<dbReference type="KEGG" id="ath:AT5G53710"/>
<evidence type="ECO:0000256" key="1">
    <source>
        <dbReference type="SAM" id="SignalP"/>
    </source>
</evidence>
<evidence type="ECO:0000313" key="2">
    <source>
        <dbReference type="Araport" id="AT5G53710"/>
    </source>
</evidence>
<accession>A0A1P8BBX7</accession>
<keyword evidence="4" id="KW-1185">Reference proteome</keyword>
<proteinExistence type="predicted"/>
<reference evidence="3 4" key="1">
    <citation type="journal article" date="2000" name="Nature">
        <title>Sequence and analysis of chromosome 5 of the plant Arabidopsis thaliana.</title>
        <authorList>
            <consortium name="Kazusa DNA Research Institute"/>
            <consortium name="Cold Spring Harbor and Washington University in St Louis Sequencing Consortium"/>
            <consortium name="European Union Arabidopsis Genome Sequencing Consortium"/>
            <person name="Tabata S."/>
            <person name="Kaneko T."/>
            <person name="Nakamura Y."/>
            <person name="Kotani H."/>
            <person name="Kato T."/>
            <person name="Asamizu E."/>
            <person name="Miyajima N."/>
            <person name="Sasamoto S."/>
            <person name="Kimura T."/>
            <person name="Hosouchi T."/>
            <person name="Kawashima K."/>
            <person name="Kohara M."/>
            <person name="Matsumoto M."/>
            <person name="Matsuno A."/>
            <person name="Muraki A."/>
            <person name="Nakayama S."/>
            <person name="Nakazaki N."/>
            <person name="Naruo K."/>
            <person name="Okumura S."/>
            <person name="Shinpo S."/>
            <person name="Takeuchi C."/>
            <person name="Wada T."/>
            <person name="Watanabe A."/>
            <person name="Yamada M."/>
            <person name="Yasuda M."/>
            <person name="Sato S."/>
            <person name="de la Bastide M."/>
            <person name="Huang E."/>
            <person name="Spiegel L."/>
            <person name="Gnoj L."/>
            <person name="O'Shaughnessy A."/>
            <person name="Preston R."/>
            <person name="Habermann K."/>
            <person name="Murray J."/>
            <person name="Johnson D."/>
            <person name="Rohlfing T."/>
            <person name="Nelson J."/>
            <person name="Stoneking T."/>
            <person name="Pepin K."/>
            <person name="Spieth J."/>
            <person name="Sekhon M."/>
            <person name="Armstrong J."/>
            <person name="Becker M."/>
            <person name="Belter E."/>
            <person name="Cordum H."/>
            <person name="Cordes M."/>
            <person name="Courtney L."/>
            <person name="Courtney W."/>
            <person name="Dante M."/>
            <person name="Du H."/>
            <person name="Edwards J."/>
            <person name="Fryman J."/>
            <person name="Haakensen B."/>
            <person name="Lamar E."/>
            <person name="Latreille P."/>
            <person name="Leonard S."/>
            <person name="Meyer R."/>
            <person name="Mulvaney E."/>
            <person name="Ozersky P."/>
            <person name="Riley A."/>
            <person name="Strowmatt C."/>
            <person name="Wagner-McPherson C."/>
            <person name="Wollam A."/>
            <person name="Yoakum M."/>
            <person name="Bell M."/>
            <person name="Dedhia N."/>
            <person name="Parnell L."/>
            <person name="Shah R."/>
            <person name="Rodriguez M."/>
            <person name="See L.H."/>
            <person name="Vil D."/>
            <person name="Baker J."/>
            <person name="Kirchoff K."/>
            <person name="Toth K."/>
            <person name="King L."/>
            <person name="Bahret A."/>
            <person name="Miller B."/>
            <person name="Marra M."/>
            <person name="Martienssen R."/>
            <person name="McCombie W.R."/>
            <person name="Wilson R.K."/>
            <person name="Murphy G."/>
            <person name="Bancroft I."/>
            <person name="Volckaert G."/>
            <person name="Wambutt R."/>
            <person name="Dusterhoft A."/>
            <person name="Stiekema W."/>
            <person name="Pohl T."/>
            <person name="Entian K.D."/>
            <person name="Terryn N."/>
            <person name="Hartley N."/>
            <person name="Bent E."/>
            <person name="Johnson S."/>
            <person name="Langham S.A."/>
            <person name="McCullagh B."/>
            <person name="Robben J."/>
            <person name="Grymonprez B."/>
            <person name="Zimmermann W."/>
            <person name="Ramsperger U."/>
            <person name="Wedler H."/>
            <person name="Balke K."/>
            <person name="Wedler E."/>
            <person name="Peters S."/>
            <person name="van Staveren M."/>
            <person name="Dirkse W."/>
            <person name="Mooijman P."/>
            <person name="Lankhorst R.K."/>
            <person name="Weitzenegger T."/>
            <person name="Bothe G."/>
            <person name="Rose M."/>
            <person name="Hauf J."/>
            <person name="Berneiser S."/>
            <person name="Hempel S."/>
            <person name="Feldpausch M."/>
            <person name="Lamberth S."/>
            <person name="Villarroel R."/>
            <person name="Gielen J."/>
            <person name="Ardiles W."/>
            <person name="Bents O."/>
            <person name="Lemcke K."/>
            <person name="Kolesov G."/>
            <person name="Mayer K."/>
            <person name="Rudd S."/>
            <person name="Schoof H."/>
            <person name="Schueller C."/>
            <person name="Zaccaria P."/>
            <person name="Mewes H.W."/>
            <person name="Bevan M."/>
            <person name="Fransz P."/>
        </authorList>
    </citation>
    <scope>NUCLEOTIDE SEQUENCE [LARGE SCALE GENOMIC DNA]</scope>
    <source>
        <strain evidence="4">cv. Columbia</strain>
    </source>
</reference>
<organism evidence="3 4">
    <name type="scientific">Arabidopsis thaliana</name>
    <name type="common">Mouse-ear cress</name>
    <dbReference type="NCBI Taxonomy" id="3702"/>
    <lineage>
        <taxon>Eukaryota</taxon>
        <taxon>Viridiplantae</taxon>
        <taxon>Streptophyta</taxon>
        <taxon>Embryophyta</taxon>
        <taxon>Tracheophyta</taxon>
        <taxon>Spermatophyta</taxon>
        <taxon>Magnoliopsida</taxon>
        <taxon>eudicotyledons</taxon>
        <taxon>Gunneridae</taxon>
        <taxon>Pentapetalae</taxon>
        <taxon>rosids</taxon>
        <taxon>malvids</taxon>
        <taxon>Brassicales</taxon>
        <taxon>Brassicaceae</taxon>
        <taxon>Camelineae</taxon>
        <taxon>Arabidopsis</taxon>
    </lineage>
</organism>
<dbReference type="Proteomes" id="UP000006548">
    <property type="component" value="Chromosome 5"/>
</dbReference>
<dbReference type="TAIR" id="AT5G53710"/>
<sequence>MKKRLSLKQILVTLSKLGVCLCVKHLDSNKIQVSNTEIKNGSVCPEDELVSEEKVMEGRRRIKVVITRKQLDRLLAKQVSLEQLAFVNQRTSLSCFDESKWIPRLESIHESPEFYREYGKQSKNRGNRAKTGKTEQEVAKTCFRFNPMIYR</sequence>
<dbReference type="ExpressionAtlas" id="A0A1P8BBX7">
    <property type="expression patterns" value="baseline and differential"/>
</dbReference>
<dbReference type="Araport" id="AT5G53710"/>
<dbReference type="EMBL" id="CP002688">
    <property type="protein sequence ID" value="ANM69080.1"/>
    <property type="molecule type" value="Genomic_DNA"/>
</dbReference>
<protein>
    <submittedName>
        <fullName evidence="3">Uncharacterized protein</fullName>
    </submittedName>
</protein>